<feature type="transmembrane region" description="Helical" evidence="1">
    <location>
        <begin position="6"/>
        <end position="21"/>
    </location>
</feature>
<gene>
    <name evidence="2" type="ORF">FHS94_002101</name>
</gene>
<proteinExistence type="predicted"/>
<reference evidence="2 3" key="1">
    <citation type="submission" date="2020-08" db="EMBL/GenBank/DDBJ databases">
        <title>Genomic Encyclopedia of Type Strains, Phase IV (KMG-IV): sequencing the most valuable type-strain genomes for metagenomic binning, comparative biology and taxonomic classification.</title>
        <authorList>
            <person name="Goeker M."/>
        </authorList>
    </citation>
    <scope>NUCLEOTIDE SEQUENCE [LARGE SCALE GENOMIC DNA]</scope>
    <source>
        <strain evidence="2 3">DSM 100044</strain>
    </source>
</reference>
<sequence length="60" mass="6444">MPGAFWGAGGSVLIALVAAAAERRRQRRRDPDRVGWVDWRAVQLFGLVGALILVSVALNG</sequence>
<protein>
    <submittedName>
        <fullName evidence="2">Threonine/homoserine/homoserine lactone efflux protein</fullName>
    </submittedName>
</protein>
<keyword evidence="1" id="KW-1133">Transmembrane helix</keyword>
<dbReference type="RefSeq" id="WP_184057423.1">
    <property type="nucleotide sequence ID" value="NZ_JACIJK010000006.1"/>
</dbReference>
<name>A0A7W9BDI5_9SPHN</name>
<dbReference type="AlphaFoldDB" id="A0A7W9BDI5"/>
<feature type="transmembrane region" description="Helical" evidence="1">
    <location>
        <begin position="41"/>
        <end position="58"/>
    </location>
</feature>
<keyword evidence="1" id="KW-0472">Membrane</keyword>
<organism evidence="2 3">
    <name type="scientific">Sphingomonas aerophila</name>
    <dbReference type="NCBI Taxonomy" id="1344948"/>
    <lineage>
        <taxon>Bacteria</taxon>
        <taxon>Pseudomonadati</taxon>
        <taxon>Pseudomonadota</taxon>
        <taxon>Alphaproteobacteria</taxon>
        <taxon>Sphingomonadales</taxon>
        <taxon>Sphingomonadaceae</taxon>
        <taxon>Sphingomonas</taxon>
    </lineage>
</organism>
<dbReference type="EMBL" id="JACIJK010000006">
    <property type="protein sequence ID" value="MBB5715255.1"/>
    <property type="molecule type" value="Genomic_DNA"/>
</dbReference>
<keyword evidence="3" id="KW-1185">Reference proteome</keyword>
<accession>A0A7W9BDI5</accession>
<comment type="caution">
    <text evidence="2">The sequence shown here is derived from an EMBL/GenBank/DDBJ whole genome shotgun (WGS) entry which is preliminary data.</text>
</comment>
<keyword evidence="1" id="KW-0812">Transmembrane</keyword>
<evidence type="ECO:0000313" key="3">
    <source>
        <dbReference type="Proteomes" id="UP000546200"/>
    </source>
</evidence>
<dbReference type="Proteomes" id="UP000546200">
    <property type="component" value="Unassembled WGS sequence"/>
</dbReference>
<evidence type="ECO:0000256" key="1">
    <source>
        <dbReference type="SAM" id="Phobius"/>
    </source>
</evidence>
<evidence type="ECO:0000313" key="2">
    <source>
        <dbReference type="EMBL" id="MBB5715255.1"/>
    </source>
</evidence>